<dbReference type="EMBL" id="FTNK01000053">
    <property type="protein sequence ID" value="SIR73629.1"/>
    <property type="molecule type" value="Genomic_DNA"/>
</dbReference>
<proteinExistence type="predicted"/>
<comment type="caution">
    <text evidence="1">The sequence shown here is derived from an EMBL/GenBank/DDBJ whole genome shotgun (WGS) entry which is preliminary data.</text>
</comment>
<dbReference type="Proteomes" id="UP000186666">
    <property type="component" value="Unassembled WGS sequence"/>
</dbReference>
<reference evidence="1 2" key="1">
    <citation type="submission" date="2017-01" db="EMBL/GenBank/DDBJ databases">
        <authorList>
            <person name="Varghese N."/>
            <person name="Submissions S."/>
        </authorList>
    </citation>
    <scope>NUCLEOTIDE SEQUENCE [LARGE SCALE GENOMIC DNA]</scope>
    <source>
        <strain evidence="1 2">ATCC 23464</strain>
    </source>
</reference>
<accession>A0ABY1KEW3</accession>
<dbReference type="RefSeq" id="WP_068590997.1">
    <property type="nucleotide sequence ID" value="NZ_FTNK01000053.1"/>
</dbReference>
<name>A0ABY1KEW3_9BACL</name>
<protein>
    <submittedName>
        <fullName evidence="1">Uncharacterized protein</fullName>
    </submittedName>
</protein>
<evidence type="ECO:0000313" key="1">
    <source>
        <dbReference type="EMBL" id="SIR73629.1"/>
    </source>
</evidence>
<gene>
    <name evidence="1" type="ORF">SAMN05421578_1537</name>
</gene>
<organism evidence="1 2">
    <name type="scientific">Paenibacillus macquariensis</name>
    <dbReference type="NCBI Taxonomy" id="948756"/>
    <lineage>
        <taxon>Bacteria</taxon>
        <taxon>Bacillati</taxon>
        <taxon>Bacillota</taxon>
        <taxon>Bacilli</taxon>
        <taxon>Bacillales</taxon>
        <taxon>Paenibacillaceae</taxon>
        <taxon>Paenibacillus</taxon>
    </lineage>
</organism>
<evidence type="ECO:0000313" key="2">
    <source>
        <dbReference type="Proteomes" id="UP000186666"/>
    </source>
</evidence>
<keyword evidence="2" id="KW-1185">Reference proteome</keyword>
<sequence length="134" mass="14741">MPNCDWGRPCNCSDCRELIDTHVCPSCGFSNRVSVMRSSCWVDDLKHGGGYYELDAPTEPIRDLSCYDCGYCMEAVGYYTSVDEAGCQREKERVELIRAGKICASCSKVEGIGEYPVVCDSKSMETGSCVKSVS</sequence>